<dbReference type="Proteomes" id="UP000184510">
    <property type="component" value="Unassembled WGS sequence"/>
</dbReference>
<dbReference type="Pfam" id="PF14401">
    <property type="entry name" value="RLAN"/>
    <property type="match status" value="1"/>
</dbReference>
<reference evidence="5 6" key="1">
    <citation type="submission" date="2016-11" db="EMBL/GenBank/DDBJ databases">
        <authorList>
            <person name="Jaros S."/>
            <person name="Januszkiewicz K."/>
            <person name="Wedrychowicz H."/>
        </authorList>
    </citation>
    <scope>NUCLEOTIDE SEQUENCE [LARGE SCALE GENOMIC DNA]</scope>
    <source>
        <strain evidence="5 6">DSM 18772</strain>
    </source>
</reference>
<accession>A0A1M6QEK8</accession>
<evidence type="ECO:0000259" key="3">
    <source>
        <dbReference type="PROSITE" id="PS50975"/>
    </source>
</evidence>
<protein>
    <submittedName>
        <fullName evidence="5">Glutathione synthase/RimK-type ligase, ATP-grasp superfamily</fullName>
    </submittedName>
</protein>
<dbReference type="Gene3D" id="3.30.470.20">
    <property type="entry name" value="ATP-grasp fold, B domain"/>
    <property type="match status" value="1"/>
</dbReference>
<dbReference type="PANTHER" id="PTHR21621:SF0">
    <property type="entry name" value="BETA-CITRYLGLUTAMATE SYNTHASE B-RELATED"/>
    <property type="match status" value="1"/>
</dbReference>
<dbReference type="GO" id="GO:0005737">
    <property type="term" value="C:cytoplasm"/>
    <property type="evidence" value="ECO:0007669"/>
    <property type="project" value="TreeGrafter"/>
</dbReference>
<evidence type="ECO:0000256" key="1">
    <source>
        <dbReference type="ARBA" id="ARBA00022598"/>
    </source>
</evidence>
<dbReference type="Gene3D" id="3.40.630.30">
    <property type="match status" value="1"/>
</dbReference>
<keyword evidence="2" id="KW-0067">ATP-binding</keyword>
<evidence type="ECO:0000313" key="6">
    <source>
        <dbReference type="Proteomes" id="UP000184510"/>
    </source>
</evidence>
<dbReference type="InterPro" id="IPR016181">
    <property type="entry name" value="Acyl_CoA_acyltransferase"/>
</dbReference>
<keyword evidence="2" id="KW-0547">Nucleotide-binding</keyword>
<dbReference type="OrthoDB" id="9786585at2"/>
<dbReference type="STRING" id="1123071.SAMN02745181_3371"/>
<dbReference type="GO" id="GO:0046872">
    <property type="term" value="F:metal ion binding"/>
    <property type="evidence" value="ECO:0007669"/>
    <property type="project" value="InterPro"/>
</dbReference>
<dbReference type="InterPro" id="IPR025839">
    <property type="entry name" value="RLAN_dom"/>
</dbReference>
<dbReference type="GO" id="GO:0016747">
    <property type="term" value="F:acyltransferase activity, transferring groups other than amino-acyl groups"/>
    <property type="evidence" value="ECO:0007669"/>
    <property type="project" value="InterPro"/>
</dbReference>
<dbReference type="CDD" id="cd04301">
    <property type="entry name" value="NAT_SF"/>
    <property type="match status" value="1"/>
</dbReference>
<dbReference type="Pfam" id="PF00583">
    <property type="entry name" value="Acetyltransf_1"/>
    <property type="match status" value="1"/>
</dbReference>
<dbReference type="SUPFAM" id="SSF55729">
    <property type="entry name" value="Acyl-CoA N-acyltransferases (Nat)"/>
    <property type="match status" value="1"/>
</dbReference>
<keyword evidence="1 5" id="KW-0436">Ligase</keyword>
<proteinExistence type="predicted"/>
<dbReference type="GO" id="GO:0009432">
    <property type="term" value="P:SOS response"/>
    <property type="evidence" value="ECO:0007669"/>
    <property type="project" value="TreeGrafter"/>
</dbReference>
<dbReference type="PROSITE" id="PS50975">
    <property type="entry name" value="ATP_GRASP"/>
    <property type="match status" value="1"/>
</dbReference>
<dbReference type="GO" id="GO:0018169">
    <property type="term" value="F:ribosomal S6-glutamic acid ligase activity"/>
    <property type="evidence" value="ECO:0007669"/>
    <property type="project" value="TreeGrafter"/>
</dbReference>
<dbReference type="EMBL" id="FQYR01000006">
    <property type="protein sequence ID" value="SHK18493.1"/>
    <property type="molecule type" value="Genomic_DNA"/>
</dbReference>
<dbReference type="InterPro" id="IPR000182">
    <property type="entry name" value="GNAT_dom"/>
</dbReference>
<keyword evidence="6" id="KW-1185">Reference proteome</keyword>
<dbReference type="PROSITE" id="PS51186">
    <property type="entry name" value="GNAT"/>
    <property type="match status" value="1"/>
</dbReference>
<dbReference type="Pfam" id="PF07478">
    <property type="entry name" value="Dala_Dala_lig_C"/>
    <property type="match status" value="1"/>
</dbReference>
<sequence>MRTNIRSARLEDLDFLVWLEEQSFPPHRRCSRNSLRTSIISPKHCTYIIGQILADETTIPIGAAVVIAYKQSQRIYSLAIHPDFRGSGAGAGLVQHILHAASLAGFEKVSIEADANNHKLICWYQKQNFELNKVLGDYYAPGEPAYRMVHSLHLTDTSAPAPENIIVVDQLKKWTLHLENVEVVSAETYLTSSRFKNAKRLQVLNLCNSYKTHSTGYYVSLLAAARNQRITPTVMTVKDSCNIGIAQSVFDEIGTRPKITLQEGESTQITVILGNSPEKAHEEIARKLFRLFEIPFFSLTLKKIQGELLVKKVCVLSPTKVFAEHRDLLEQSLISHFQRKRHYRQQLKKHKYDLAILTDSNEKTPPSCLVALEKFKAAAEKVGFFVEFVSKLDYRRICEFDALFIRETTAIENHTYRFARHAYTEGLTVLDDPWSILLCSNKIYLHERLNRARIRQPKSWLLTKNSITKELVSLFSFPLVLKLPESTFSLGVYKVESVEAFHEKLESLFKQSDLVIAQEFLESEFDWRIGILDNTPLFACKYYMARGHWQIYNWEQSNPEDFSGNFESIPINQVPAEILKTAVKASSLIGDSLYGVDLKEVGGKPYVIEVNDNPNIDAGIEDSILGDELYLRIMTSIFNRLERERVQPRYLQ</sequence>
<dbReference type="InterPro" id="IPR011095">
    <property type="entry name" value="Dala_Dala_lig_C"/>
</dbReference>
<dbReference type="PANTHER" id="PTHR21621">
    <property type="entry name" value="RIBOSOMAL PROTEIN S6 MODIFICATION PROTEIN"/>
    <property type="match status" value="1"/>
</dbReference>
<dbReference type="InterPro" id="IPR011761">
    <property type="entry name" value="ATP-grasp"/>
</dbReference>
<dbReference type="InterPro" id="IPR013815">
    <property type="entry name" value="ATP_grasp_subdomain_1"/>
</dbReference>
<gene>
    <name evidence="5" type="ORF">SAMN02745181_3371</name>
</gene>
<dbReference type="InParanoid" id="A0A1M6QEK8"/>
<evidence type="ECO:0000256" key="2">
    <source>
        <dbReference type="PROSITE-ProRule" id="PRU00409"/>
    </source>
</evidence>
<feature type="domain" description="N-acetyltransferase" evidence="4">
    <location>
        <begin position="3"/>
        <end position="153"/>
    </location>
</feature>
<dbReference type="Gene3D" id="3.30.1490.20">
    <property type="entry name" value="ATP-grasp fold, A domain"/>
    <property type="match status" value="1"/>
</dbReference>
<dbReference type="SUPFAM" id="SSF56059">
    <property type="entry name" value="Glutathione synthetase ATP-binding domain-like"/>
    <property type="match status" value="1"/>
</dbReference>
<organism evidence="5 6">
    <name type="scientific">Rubritalea squalenifaciens DSM 18772</name>
    <dbReference type="NCBI Taxonomy" id="1123071"/>
    <lineage>
        <taxon>Bacteria</taxon>
        <taxon>Pseudomonadati</taxon>
        <taxon>Verrucomicrobiota</taxon>
        <taxon>Verrucomicrobiia</taxon>
        <taxon>Verrucomicrobiales</taxon>
        <taxon>Rubritaleaceae</taxon>
        <taxon>Rubritalea</taxon>
    </lineage>
</organism>
<feature type="domain" description="ATP-grasp" evidence="3">
    <location>
        <begin position="446"/>
        <end position="638"/>
    </location>
</feature>
<dbReference type="AlphaFoldDB" id="A0A1M6QEK8"/>
<dbReference type="RefSeq" id="WP_143184926.1">
    <property type="nucleotide sequence ID" value="NZ_FQYR01000006.1"/>
</dbReference>
<evidence type="ECO:0000313" key="5">
    <source>
        <dbReference type="EMBL" id="SHK18493.1"/>
    </source>
</evidence>
<dbReference type="GO" id="GO:0005524">
    <property type="term" value="F:ATP binding"/>
    <property type="evidence" value="ECO:0007669"/>
    <property type="project" value="UniProtKB-UniRule"/>
</dbReference>
<name>A0A1M6QEK8_9BACT</name>
<evidence type="ECO:0000259" key="4">
    <source>
        <dbReference type="PROSITE" id="PS51186"/>
    </source>
</evidence>
<dbReference type="GO" id="GO:0008716">
    <property type="term" value="F:D-alanine-D-alanine ligase activity"/>
    <property type="evidence" value="ECO:0007669"/>
    <property type="project" value="InterPro"/>
</dbReference>